<evidence type="ECO:0000259" key="1">
    <source>
        <dbReference type="SMART" id="SM00347"/>
    </source>
</evidence>
<dbReference type="InterPro" id="IPR000835">
    <property type="entry name" value="HTH_MarR-typ"/>
</dbReference>
<dbReference type="Gene3D" id="1.10.10.10">
    <property type="entry name" value="Winged helix-like DNA-binding domain superfamily/Winged helix DNA-binding domain"/>
    <property type="match status" value="1"/>
</dbReference>
<dbReference type="Proteomes" id="UP000239494">
    <property type="component" value="Unassembled WGS sequence"/>
</dbReference>
<dbReference type="InterPro" id="IPR055767">
    <property type="entry name" value="DUF7343"/>
</dbReference>
<dbReference type="RefSeq" id="WP_106188577.1">
    <property type="nucleotide sequence ID" value="NZ_PVTF01000005.1"/>
</dbReference>
<dbReference type="OrthoDB" id="8635520at2"/>
<dbReference type="Pfam" id="PF24034">
    <property type="entry name" value="DUF7343"/>
    <property type="match status" value="1"/>
</dbReference>
<evidence type="ECO:0000313" key="3">
    <source>
        <dbReference type="Proteomes" id="UP000239494"/>
    </source>
</evidence>
<feature type="domain" description="HTH marR-type" evidence="1">
    <location>
        <begin position="30"/>
        <end position="129"/>
    </location>
</feature>
<dbReference type="AlphaFoldDB" id="A0A2T0T7F3"/>
<keyword evidence="3" id="KW-1185">Reference proteome</keyword>
<dbReference type="GO" id="GO:0003677">
    <property type="term" value="F:DNA binding"/>
    <property type="evidence" value="ECO:0007669"/>
    <property type="project" value="UniProtKB-KW"/>
</dbReference>
<reference evidence="2 3" key="1">
    <citation type="submission" date="2018-03" db="EMBL/GenBank/DDBJ databases">
        <title>Genomic Encyclopedia of Archaeal and Bacterial Type Strains, Phase II (KMG-II): from individual species to whole genera.</title>
        <authorList>
            <person name="Goeker M."/>
        </authorList>
    </citation>
    <scope>NUCLEOTIDE SEQUENCE [LARGE SCALE GENOMIC DNA]</scope>
    <source>
        <strain evidence="2 3">DSM 44720</strain>
    </source>
</reference>
<sequence>MSRPLTDDEMRHWVDWKRATDRVRDDVLREIAESTGLSGADFSVLTRVVESERPPRQQDIADALDWSRSRLSRQLSRMEERDLVVRTTTVAATVVEPTDSGRELARAARRAHAEAVRRALLDRVDSDVATQFWTAVRALGRPPA</sequence>
<keyword evidence="2" id="KW-0238">DNA-binding</keyword>
<dbReference type="EMBL" id="PVTF01000005">
    <property type="protein sequence ID" value="PRY41568.1"/>
    <property type="molecule type" value="Genomic_DNA"/>
</dbReference>
<dbReference type="SMART" id="SM00347">
    <property type="entry name" value="HTH_MARR"/>
    <property type="match status" value="1"/>
</dbReference>
<protein>
    <submittedName>
        <fullName evidence="2">DNA-binding MarR family transcriptional regulator</fullName>
    </submittedName>
</protein>
<proteinExistence type="predicted"/>
<dbReference type="InterPro" id="IPR036390">
    <property type="entry name" value="WH_DNA-bd_sf"/>
</dbReference>
<dbReference type="InterPro" id="IPR036388">
    <property type="entry name" value="WH-like_DNA-bd_sf"/>
</dbReference>
<comment type="caution">
    <text evidence="2">The sequence shown here is derived from an EMBL/GenBank/DDBJ whole genome shotgun (WGS) entry which is preliminary data.</text>
</comment>
<dbReference type="SUPFAM" id="SSF46785">
    <property type="entry name" value="Winged helix' DNA-binding domain"/>
    <property type="match status" value="1"/>
</dbReference>
<organism evidence="2 3">
    <name type="scientific">Umezawaea tangerina</name>
    <dbReference type="NCBI Taxonomy" id="84725"/>
    <lineage>
        <taxon>Bacteria</taxon>
        <taxon>Bacillati</taxon>
        <taxon>Actinomycetota</taxon>
        <taxon>Actinomycetes</taxon>
        <taxon>Pseudonocardiales</taxon>
        <taxon>Pseudonocardiaceae</taxon>
        <taxon>Umezawaea</taxon>
    </lineage>
</organism>
<evidence type="ECO:0000313" key="2">
    <source>
        <dbReference type="EMBL" id="PRY41568.1"/>
    </source>
</evidence>
<dbReference type="GO" id="GO:0003700">
    <property type="term" value="F:DNA-binding transcription factor activity"/>
    <property type="evidence" value="ECO:0007669"/>
    <property type="project" value="InterPro"/>
</dbReference>
<gene>
    <name evidence="2" type="ORF">CLV43_105326</name>
</gene>
<name>A0A2T0T7F3_9PSEU</name>
<accession>A0A2T0T7F3</accession>